<dbReference type="RefSeq" id="WP_087370018.1">
    <property type="nucleotide sequence ID" value="NZ_NFKK01000001.1"/>
</dbReference>
<proteinExistence type="predicted"/>
<name>A0A1Y4LD17_9FIRM</name>
<feature type="compositionally biased region" description="Low complexity" evidence="1">
    <location>
        <begin position="41"/>
        <end position="56"/>
    </location>
</feature>
<gene>
    <name evidence="2" type="ORF">B5F17_01355</name>
</gene>
<dbReference type="EMBL" id="NFKK01000001">
    <property type="protein sequence ID" value="OUP54577.1"/>
    <property type="molecule type" value="Genomic_DNA"/>
</dbReference>
<reference evidence="3" key="1">
    <citation type="submission" date="2017-04" db="EMBL/GenBank/DDBJ databases">
        <title>Function of individual gut microbiota members based on whole genome sequencing of pure cultures obtained from chicken caecum.</title>
        <authorList>
            <person name="Medvecky M."/>
            <person name="Cejkova D."/>
            <person name="Polansky O."/>
            <person name="Karasova D."/>
            <person name="Kubasova T."/>
            <person name="Cizek A."/>
            <person name="Rychlik I."/>
        </authorList>
    </citation>
    <scope>NUCLEOTIDE SEQUENCE [LARGE SCALE GENOMIC DNA]</scope>
    <source>
        <strain evidence="3">An180</strain>
    </source>
</reference>
<evidence type="ECO:0000313" key="3">
    <source>
        <dbReference type="Proteomes" id="UP000195897"/>
    </source>
</evidence>
<accession>A0A1Y4LD17</accession>
<comment type="caution">
    <text evidence="2">The sequence shown here is derived from an EMBL/GenBank/DDBJ whole genome shotgun (WGS) entry which is preliminary data.</text>
</comment>
<organism evidence="2 3">
    <name type="scientific">Butyricicoccus pullicaecorum</name>
    <dbReference type="NCBI Taxonomy" id="501571"/>
    <lineage>
        <taxon>Bacteria</taxon>
        <taxon>Bacillati</taxon>
        <taxon>Bacillota</taxon>
        <taxon>Clostridia</taxon>
        <taxon>Eubacteriales</taxon>
        <taxon>Butyricicoccaceae</taxon>
        <taxon>Butyricicoccus</taxon>
    </lineage>
</organism>
<evidence type="ECO:0000313" key="2">
    <source>
        <dbReference type="EMBL" id="OUP54577.1"/>
    </source>
</evidence>
<feature type="region of interest" description="Disordered" evidence="1">
    <location>
        <begin position="26"/>
        <end position="59"/>
    </location>
</feature>
<protein>
    <submittedName>
        <fullName evidence="2">Uncharacterized protein</fullName>
    </submittedName>
</protein>
<evidence type="ECO:0000256" key="1">
    <source>
        <dbReference type="SAM" id="MobiDB-lite"/>
    </source>
</evidence>
<dbReference type="AlphaFoldDB" id="A0A1Y4LD17"/>
<dbReference type="Proteomes" id="UP000195897">
    <property type="component" value="Unassembled WGS sequence"/>
</dbReference>
<sequence>MAESDMLSALLNDPHALEQALSAASALLGGSDPPAMPPMSEPSGMPSASPSMSASANDAYDPSADLMRRAMPVLGRIAQRGQTAVTPQKRALLNAVKPFVGAPIRSQIDRGMRLVSLAYMATAVLGSPDEDTRHV</sequence>